<name>A0A0L0UUK5_9BASI</name>
<comment type="function">
    <text evidence="5">Involved in ribosomal large subunit assembly.</text>
</comment>
<evidence type="ECO:0000256" key="7">
    <source>
        <dbReference type="SAM" id="MobiDB-lite"/>
    </source>
</evidence>
<accession>A0A0L0UUK5</accession>
<comment type="similarity">
    <text evidence="2 5">Belongs to the RRS1 family.</text>
</comment>
<dbReference type="Pfam" id="PF04939">
    <property type="entry name" value="RRS1"/>
    <property type="match status" value="1"/>
</dbReference>
<protein>
    <recommendedName>
        <fullName evidence="5">Ribosome biogenesis regulatory protein</fullName>
    </recommendedName>
</protein>
<evidence type="ECO:0000256" key="1">
    <source>
        <dbReference type="ARBA" id="ARBA00004123"/>
    </source>
</evidence>
<dbReference type="AlphaFoldDB" id="A0A0L0UUK5"/>
<organism evidence="8 9">
    <name type="scientific">Puccinia striiformis f. sp. tritici PST-78</name>
    <dbReference type="NCBI Taxonomy" id="1165861"/>
    <lineage>
        <taxon>Eukaryota</taxon>
        <taxon>Fungi</taxon>
        <taxon>Dikarya</taxon>
        <taxon>Basidiomycota</taxon>
        <taxon>Pucciniomycotina</taxon>
        <taxon>Pucciniomycetes</taxon>
        <taxon>Pucciniales</taxon>
        <taxon>Pucciniaceae</taxon>
        <taxon>Puccinia</taxon>
    </lineage>
</organism>
<evidence type="ECO:0000256" key="5">
    <source>
        <dbReference type="RuleBase" id="RU364132"/>
    </source>
</evidence>
<feature type="compositionally biased region" description="Basic and acidic residues" evidence="7">
    <location>
        <begin position="277"/>
        <end position="309"/>
    </location>
</feature>
<feature type="compositionally biased region" description="Polar residues" evidence="7">
    <location>
        <begin position="215"/>
        <end position="226"/>
    </location>
</feature>
<dbReference type="GO" id="GO:0005634">
    <property type="term" value="C:nucleus"/>
    <property type="evidence" value="ECO:0007669"/>
    <property type="project" value="UniProtKB-SubCell"/>
</dbReference>
<keyword evidence="9" id="KW-1185">Reference proteome</keyword>
<dbReference type="STRING" id="1165861.A0A0L0UUK5"/>
<feature type="region of interest" description="Disordered" evidence="7">
    <location>
        <begin position="275"/>
        <end position="384"/>
    </location>
</feature>
<feature type="region of interest" description="Disordered" evidence="7">
    <location>
        <begin position="215"/>
        <end position="261"/>
    </location>
</feature>
<dbReference type="OrthoDB" id="28455at2759"/>
<proteinExistence type="inferred from homology"/>
<dbReference type="GO" id="GO:0042254">
    <property type="term" value="P:ribosome biogenesis"/>
    <property type="evidence" value="ECO:0007669"/>
    <property type="project" value="UniProtKB-KW"/>
</dbReference>
<evidence type="ECO:0000256" key="2">
    <source>
        <dbReference type="ARBA" id="ARBA00010077"/>
    </source>
</evidence>
<feature type="compositionally biased region" description="Basic and acidic residues" evidence="7">
    <location>
        <begin position="227"/>
        <end position="252"/>
    </location>
</feature>
<sequence length="384" mass="42922">MADVSHILALKSKRKSVTVQREIPIDLDVGLLAAFDPNPIDGPEYNSAGREEYLKESARDSIQVLVNKLFGLTTTLTDEGVVANLPGHGPTTQLPRAKRLPKPKPLTKWEKFAKDKGIAPKPQRDRMEFDESKQEWVNRWGFNGKNKDEESAWIREIKPSEELTNPGLEINHAKRARKERTLKNEKQRLKNVERAATEIAKSSATKILEASSANLTRTSTSLSTGNKKSDLRAAKIAENTERTKAQAQDKRDQQHKRKLEVEGLLLATKKSTASLGKFDKKFTNEPKVKGLKRKFEPTEQSAKVERKSQLEIVDQLSKNPTAFKEKVAKKQKKSSKSTTSSSTTEPDKGTKALVNTRKAIRTLTGGRGATALETKPLKKSKKRP</sequence>
<evidence type="ECO:0000313" key="8">
    <source>
        <dbReference type="EMBL" id="KNE90616.1"/>
    </source>
</evidence>
<keyword evidence="4 5" id="KW-0539">Nucleus</keyword>
<keyword evidence="3 5" id="KW-0690">Ribosome biogenesis</keyword>
<dbReference type="EMBL" id="AJIL01000245">
    <property type="protein sequence ID" value="KNE90616.1"/>
    <property type="molecule type" value="Genomic_DNA"/>
</dbReference>
<comment type="caution">
    <text evidence="8">The sequence shown here is derived from an EMBL/GenBank/DDBJ whole genome shotgun (WGS) entry which is preliminary data.</text>
</comment>
<evidence type="ECO:0000256" key="3">
    <source>
        <dbReference type="ARBA" id="ARBA00022517"/>
    </source>
</evidence>
<reference evidence="9" key="1">
    <citation type="submission" date="2014-03" db="EMBL/GenBank/DDBJ databases">
        <title>The Genome Sequence of Puccinia striiformis f. sp. tritici PST-78.</title>
        <authorList>
            <consortium name="The Broad Institute Genome Sequencing Platform"/>
            <person name="Cuomo C."/>
            <person name="Hulbert S."/>
            <person name="Chen X."/>
            <person name="Walker B."/>
            <person name="Young S.K."/>
            <person name="Zeng Q."/>
            <person name="Gargeya S."/>
            <person name="Fitzgerald M."/>
            <person name="Haas B."/>
            <person name="Abouelleil A."/>
            <person name="Alvarado L."/>
            <person name="Arachchi H.M."/>
            <person name="Berlin A.M."/>
            <person name="Chapman S.B."/>
            <person name="Goldberg J."/>
            <person name="Griggs A."/>
            <person name="Gujja S."/>
            <person name="Hansen M."/>
            <person name="Howarth C."/>
            <person name="Imamovic A."/>
            <person name="Larimer J."/>
            <person name="McCowan C."/>
            <person name="Montmayeur A."/>
            <person name="Murphy C."/>
            <person name="Neiman D."/>
            <person name="Pearson M."/>
            <person name="Priest M."/>
            <person name="Roberts A."/>
            <person name="Saif S."/>
            <person name="Shea T."/>
            <person name="Sisk P."/>
            <person name="Sykes S."/>
            <person name="Wortman J."/>
            <person name="Nusbaum C."/>
            <person name="Birren B."/>
        </authorList>
    </citation>
    <scope>NUCLEOTIDE SEQUENCE [LARGE SCALE GENOMIC DNA]</scope>
    <source>
        <strain evidence="9">race PST-78</strain>
    </source>
</reference>
<dbReference type="InterPro" id="IPR007023">
    <property type="entry name" value="Ribosom_reg"/>
</dbReference>
<dbReference type="Proteomes" id="UP000054564">
    <property type="component" value="Unassembled WGS sequence"/>
</dbReference>
<evidence type="ECO:0000256" key="4">
    <source>
        <dbReference type="ARBA" id="ARBA00023242"/>
    </source>
</evidence>
<keyword evidence="6" id="KW-0175">Coiled coil</keyword>
<evidence type="ECO:0000256" key="6">
    <source>
        <dbReference type="SAM" id="Coils"/>
    </source>
</evidence>
<feature type="coiled-coil region" evidence="6">
    <location>
        <begin position="175"/>
        <end position="202"/>
    </location>
</feature>
<evidence type="ECO:0000313" key="9">
    <source>
        <dbReference type="Proteomes" id="UP000054564"/>
    </source>
</evidence>
<gene>
    <name evidence="8" type="ORF">PSTG_15934</name>
</gene>
<comment type="subcellular location">
    <subcellularLocation>
        <location evidence="1 5">Nucleus</location>
    </subcellularLocation>
</comment>